<evidence type="ECO:0000313" key="2">
    <source>
        <dbReference type="EMBL" id="MBC5638416.1"/>
    </source>
</evidence>
<organism evidence="2 3">
    <name type="scientific">Ornithinibacillus hominis</name>
    <dbReference type="NCBI Taxonomy" id="2763055"/>
    <lineage>
        <taxon>Bacteria</taxon>
        <taxon>Bacillati</taxon>
        <taxon>Bacillota</taxon>
        <taxon>Bacilli</taxon>
        <taxon>Bacillales</taxon>
        <taxon>Bacillaceae</taxon>
        <taxon>Ornithinibacillus</taxon>
    </lineage>
</organism>
<dbReference type="Pfam" id="PF09578">
    <property type="entry name" value="Spore_YabQ"/>
    <property type="match status" value="1"/>
</dbReference>
<dbReference type="EMBL" id="JACOOL010000015">
    <property type="protein sequence ID" value="MBC5638416.1"/>
    <property type="molecule type" value="Genomic_DNA"/>
</dbReference>
<sequence length="199" mass="23506">MTLSVQFLTMVSMIGGGFYLGMALDTFRRFHKHWKQNVFLVYVMEVSFWLTQMFILYFILFQVNAGELRLYVFAACFLGFAAYQVFAAKLYKRVLESLIILVNKIYQVVRSLVNGLLITPIKYIVKIIIASVLFLFNMIMLVFGFIMKCLFIPIKWVLMKIYQLLPKKFKLFLHHLAGFYSKIQNICRKGLRYITSKRR</sequence>
<dbReference type="NCBIfam" id="TIGR02893">
    <property type="entry name" value="spore_yabQ"/>
    <property type="match status" value="1"/>
</dbReference>
<dbReference type="Proteomes" id="UP000637359">
    <property type="component" value="Unassembled WGS sequence"/>
</dbReference>
<reference evidence="2" key="1">
    <citation type="submission" date="2020-08" db="EMBL/GenBank/DDBJ databases">
        <title>Genome public.</title>
        <authorList>
            <person name="Liu C."/>
            <person name="Sun Q."/>
        </authorList>
    </citation>
    <scope>NUCLEOTIDE SEQUENCE</scope>
    <source>
        <strain evidence="2">BX22</strain>
    </source>
</reference>
<keyword evidence="1" id="KW-0472">Membrane</keyword>
<gene>
    <name evidence="2" type="primary">yabQ</name>
    <name evidence="2" type="ORF">H8S33_16685</name>
</gene>
<dbReference type="AlphaFoldDB" id="A0A923L8D7"/>
<feature type="transmembrane region" description="Helical" evidence="1">
    <location>
        <begin position="71"/>
        <end position="91"/>
    </location>
</feature>
<keyword evidence="1" id="KW-0812">Transmembrane</keyword>
<feature type="transmembrane region" description="Helical" evidence="1">
    <location>
        <begin position="39"/>
        <end position="59"/>
    </location>
</feature>
<feature type="transmembrane region" description="Helical" evidence="1">
    <location>
        <begin position="6"/>
        <end position="27"/>
    </location>
</feature>
<name>A0A923L8D7_9BACI</name>
<protein>
    <submittedName>
        <fullName evidence="2">Spore cortex biosynthesis protein YabQ</fullName>
    </submittedName>
</protein>
<keyword evidence="1" id="KW-1133">Transmembrane helix</keyword>
<accession>A0A923L8D7</accession>
<dbReference type="InterPro" id="IPR019074">
    <property type="entry name" value="YabQ"/>
</dbReference>
<comment type="caution">
    <text evidence="2">The sequence shown here is derived from an EMBL/GenBank/DDBJ whole genome shotgun (WGS) entry which is preliminary data.</text>
</comment>
<evidence type="ECO:0000313" key="3">
    <source>
        <dbReference type="Proteomes" id="UP000637359"/>
    </source>
</evidence>
<proteinExistence type="predicted"/>
<evidence type="ECO:0000256" key="1">
    <source>
        <dbReference type="SAM" id="Phobius"/>
    </source>
</evidence>
<dbReference type="RefSeq" id="WP_186871123.1">
    <property type="nucleotide sequence ID" value="NZ_JACOOL010000015.1"/>
</dbReference>
<keyword evidence="3" id="KW-1185">Reference proteome</keyword>